<feature type="region of interest" description="Disordered" evidence="1">
    <location>
        <begin position="274"/>
        <end position="318"/>
    </location>
</feature>
<keyword evidence="3" id="KW-1185">Reference proteome</keyword>
<accession>A0AAV4LTS8</accession>
<evidence type="ECO:0000313" key="3">
    <source>
        <dbReference type="Proteomes" id="UP001497744"/>
    </source>
</evidence>
<organism evidence="2 3">
    <name type="scientific">Babesia caballi</name>
    <dbReference type="NCBI Taxonomy" id="5871"/>
    <lineage>
        <taxon>Eukaryota</taxon>
        <taxon>Sar</taxon>
        <taxon>Alveolata</taxon>
        <taxon>Apicomplexa</taxon>
        <taxon>Aconoidasida</taxon>
        <taxon>Piroplasmida</taxon>
        <taxon>Babesiidae</taxon>
        <taxon>Babesia</taxon>
    </lineage>
</organism>
<proteinExistence type="predicted"/>
<feature type="compositionally biased region" description="Low complexity" evidence="1">
    <location>
        <begin position="300"/>
        <end position="311"/>
    </location>
</feature>
<dbReference type="Proteomes" id="UP001497744">
    <property type="component" value="Unassembled WGS sequence"/>
</dbReference>
<evidence type="ECO:0000256" key="1">
    <source>
        <dbReference type="SAM" id="MobiDB-lite"/>
    </source>
</evidence>
<dbReference type="RefSeq" id="XP_067714168.1">
    <property type="nucleotide sequence ID" value="XM_067858067.1"/>
</dbReference>
<reference evidence="2 3" key="1">
    <citation type="submission" date="2021-06" db="EMBL/GenBank/DDBJ databases">
        <title>Genome sequence of Babesia caballi.</title>
        <authorList>
            <person name="Yamagishi J."/>
            <person name="Kidaka T."/>
            <person name="Ochi A."/>
        </authorList>
    </citation>
    <scope>NUCLEOTIDE SEQUENCE [LARGE SCALE GENOMIC DNA]</scope>
    <source>
        <strain evidence="2">USDA-D6B2</strain>
    </source>
</reference>
<dbReference type="EMBL" id="BPLF01000001">
    <property type="protein sequence ID" value="GIX62099.1"/>
    <property type="molecule type" value="Genomic_DNA"/>
</dbReference>
<feature type="compositionally biased region" description="Polar residues" evidence="1">
    <location>
        <begin position="225"/>
        <end position="249"/>
    </location>
</feature>
<feature type="region of interest" description="Disordered" evidence="1">
    <location>
        <begin position="214"/>
        <end position="259"/>
    </location>
</feature>
<evidence type="ECO:0000313" key="2">
    <source>
        <dbReference type="EMBL" id="GIX62099.1"/>
    </source>
</evidence>
<feature type="compositionally biased region" description="Low complexity" evidence="1">
    <location>
        <begin position="150"/>
        <end position="167"/>
    </location>
</feature>
<comment type="caution">
    <text evidence="2">The sequence shown here is derived from an EMBL/GenBank/DDBJ whole genome shotgun (WGS) entry which is preliminary data.</text>
</comment>
<name>A0AAV4LTS8_BABCB</name>
<feature type="region of interest" description="Disordered" evidence="1">
    <location>
        <begin position="135"/>
        <end position="167"/>
    </location>
</feature>
<protein>
    <submittedName>
        <fullName evidence="2">SET and mynd domain containing, putative</fullName>
    </submittedName>
</protein>
<dbReference type="AlphaFoldDB" id="A0AAV4LTS8"/>
<sequence length="629" mass="70172">MAGSHEVTFDTFLDEVVVAGVLDLNYDGVLPRLLSSIKRSCSAAESALFNARSNAAAIFLKASIHKDSYRRCRVEPIFKLQESQKYLQQRRTIVQWFKRADKTAHRRDPAAREEMNPLTRMMCYIADSPRRDPYHMGDDLVFSDSDDQTAADSATVDAGDPGSAAAAGDTVGTQIALVECSSNKDAGHTIASQETVCYGSVSDGEVDGLVGRHDSVKEQCPDPGGSSSAGMNKDTTASDISNTKAYNKTNPHDCDTSGKTSDCENVDCADLTTHEHSSGDATKVHQHPTEDHTSSEPNHPAAASTADSADAPAKDQPEGAGREYFCNTSILLYGSDNLVTPCYYFIGKLLSKSMGDLVAYPDHMRSKHSFVLWQNPWLQHLCCRELRFAYLNNEVTFSKVLEVLSFKKSKCCVLENFDLLPEELQLVVTKHVHKNERLFIFLSQRISQISRVLKSFSFNFRVPPVNTDKLVEAALSQKLCPALFAGIARTSITDFASRAREDILLFYRTMVALQQKKPSSARRDTLALKRLVHCIAFQEKNLRTIAYFKETISSLLPVYTRDPSVFWLTFMEEVDVLGRPHLQEAKEEFYHLIARKSTMMAQMTDPRLSLEATFLEMMDIINGKDKFCP</sequence>
<gene>
    <name evidence="2" type="ORF">BcabD6B2_15340</name>
</gene>
<dbReference type="GeneID" id="94193580"/>